<proteinExistence type="predicted"/>
<evidence type="ECO:0000313" key="1">
    <source>
        <dbReference type="EMBL" id="CAI9264600.1"/>
    </source>
</evidence>
<dbReference type="Proteomes" id="UP001177003">
    <property type="component" value="Chromosome 0"/>
</dbReference>
<evidence type="ECO:0000313" key="2">
    <source>
        <dbReference type="Proteomes" id="UP001177003"/>
    </source>
</evidence>
<dbReference type="EMBL" id="OX465086">
    <property type="protein sequence ID" value="CAI9264600.1"/>
    <property type="molecule type" value="Genomic_DNA"/>
</dbReference>
<reference evidence="1" key="1">
    <citation type="submission" date="2023-04" db="EMBL/GenBank/DDBJ databases">
        <authorList>
            <person name="Vijverberg K."/>
            <person name="Xiong W."/>
            <person name="Schranz E."/>
        </authorList>
    </citation>
    <scope>NUCLEOTIDE SEQUENCE</scope>
</reference>
<keyword evidence="2" id="KW-1185">Reference proteome</keyword>
<dbReference type="AlphaFoldDB" id="A0AA35Y4C9"/>
<name>A0AA35Y4C9_LACSI</name>
<sequence>MDDILVICQHGSGLWCPWMTYGSLVNMVVAYGVHGIPIDDIWVIGQRGSGLCYPWDTHVSHMWLMVSMDDIWVIGQHGSGLWCPWMTYVSLVNMVVAYGEVFYDRGRNSRETVASRCSRSGAVGCDLHSGNDVDSRRH</sequence>
<protein>
    <submittedName>
        <fullName evidence="1">Uncharacterized protein</fullName>
    </submittedName>
</protein>
<organism evidence="1 2">
    <name type="scientific">Lactuca saligna</name>
    <name type="common">Willowleaf lettuce</name>
    <dbReference type="NCBI Taxonomy" id="75948"/>
    <lineage>
        <taxon>Eukaryota</taxon>
        <taxon>Viridiplantae</taxon>
        <taxon>Streptophyta</taxon>
        <taxon>Embryophyta</taxon>
        <taxon>Tracheophyta</taxon>
        <taxon>Spermatophyta</taxon>
        <taxon>Magnoliopsida</taxon>
        <taxon>eudicotyledons</taxon>
        <taxon>Gunneridae</taxon>
        <taxon>Pentapetalae</taxon>
        <taxon>asterids</taxon>
        <taxon>campanulids</taxon>
        <taxon>Asterales</taxon>
        <taxon>Asteraceae</taxon>
        <taxon>Cichorioideae</taxon>
        <taxon>Cichorieae</taxon>
        <taxon>Lactucinae</taxon>
        <taxon>Lactuca</taxon>
    </lineage>
</organism>
<gene>
    <name evidence="1" type="ORF">LSALG_LOCUS5241</name>
</gene>
<accession>A0AA35Y4C9</accession>